<gene>
    <name evidence="4" type="ORF">EC9_54700</name>
</gene>
<dbReference type="PANTHER" id="PTHR40940">
    <property type="entry name" value="PROTEIN BATD-RELATED"/>
    <property type="match status" value="1"/>
</dbReference>
<accession>A0A517M8N8</accession>
<feature type="domain" description="DUF7939" evidence="3">
    <location>
        <begin position="330"/>
        <end position="403"/>
    </location>
</feature>
<reference evidence="4 5" key="1">
    <citation type="submission" date="2019-02" db="EMBL/GenBank/DDBJ databases">
        <title>Deep-cultivation of Planctomycetes and their phenomic and genomic characterization uncovers novel biology.</title>
        <authorList>
            <person name="Wiegand S."/>
            <person name="Jogler M."/>
            <person name="Boedeker C."/>
            <person name="Pinto D."/>
            <person name="Vollmers J."/>
            <person name="Rivas-Marin E."/>
            <person name="Kohn T."/>
            <person name="Peeters S.H."/>
            <person name="Heuer A."/>
            <person name="Rast P."/>
            <person name="Oberbeckmann S."/>
            <person name="Bunk B."/>
            <person name="Jeske O."/>
            <person name="Meyerdierks A."/>
            <person name="Storesund J.E."/>
            <person name="Kallscheuer N."/>
            <person name="Luecker S."/>
            <person name="Lage O.M."/>
            <person name="Pohl T."/>
            <person name="Merkel B.J."/>
            <person name="Hornburger P."/>
            <person name="Mueller R.-W."/>
            <person name="Bruemmer F."/>
            <person name="Labrenz M."/>
            <person name="Spormann A.M."/>
            <person name="Op den Camp H."/>
            <person name="Overmann J."/>
            <person name="Amann R."/>
            <person name="Jetten M.S.M."/>
            <person name="Mascher T."/>
            <person name="Medema M.H."/>
            <person name="Devos D.P."/>
            <person name="Kaster A.-K."/>
            <person name="Ovreas L."/>
            <person name="Rohde M."/>
            <person name="Galperin M.Y."/>
            <person name="Jogler C."/>
        </authorList>
    </citation>
    <scope>NUCLEOTIDE SEQUENCE [LARGE SCALE GENOMIC DNA]</scope>
    <source>
        <strain evidence="4 5">EC9</strain>
    </source>
</reference>
<dbReference type="AlphaFoldDB" id="A0A517M8N8"/>
<dbReference type="PANTHER" id="PTHR40940:SF1">
    <property type="entry name" value="PROTEIN BATD"/>
    <property type="match status" value="1"/>
</dbReference>
<dbReference type="InterPro" id="IPR057699">
    <property type="entry name" value="DUF7939"/>
</dbReference>
<keyword evidence="1" id="KW-0472">Membrane</keyword>
<keyword evidence="1" id="KW-0812">Transmembrane</keyword>
<evidence type="ECO:0000256" key="1">
    <source>
        <dbReference type="SAM" id="Phobius"/>
    </source>
</evidence>
<dbReference type="Pfam" id="PF25607">
    <property type="entry name" value="DUF7939"/>
    <property type="match status" value="1"/>
</dbReference>
<dbReference type="Proteomes" id="UP000319557">
    <property type="component" value="Chromosome"/>
</dbReference>
<dbReference type="InterPro" id="IPR025738">
    <property type="entry name" value="BatD"/>
</dbReference>
<feature type="signal peptide" evidence="2">
    <location>
        <begin position="1"/>
        <end position="27"/>
    </location>
</feature>
<keyword evidence="5" id="KW-1185">Reference proteome</keyword>
<name>A0A517M8N8_9BACT</name>
<organism evidence="4 5">
    <name type="scientific">Rosistilla ulvae</name>
    <dbReference type="NCBI Taxonomy" id="1930277"/>
    <lineage>
        <taxon>Bacteria</taxon>
        <taxon>Pseudomonadati</taxon>
        <taxon>Planctomycetota</taxon>
        <taxon>Planctomycetia</taxon>
        <taxon>Pirellulales</taxon>
        <taxon>Pirellulaceae</taxon>
        <taxon>Rosistilla</taxon>
    </lineage>
</organism>
<keyword evidence="2" id="KW-0732">Signal</keyword>
<evidence type="ECO:0000259" key="3">
    <source>
        <dbReference type="Pfam" id="PF25607"/>
    </source>
</evidence>
<sequence precursor="true">MKVPRGMTFGLAVIALWAMPFAAGAPAADGDPVSIDVPDKEAWMGQRLPIFVKLRGNGPFVGAASFSIPEIPRALLVKVGSPVVSSEEKGDTSWFMQTHEFALFSQAAGKVTVPAFEVRFTHRDGFTGPQQEHVEQVPATDLQIKRPPGLPESVFLVTTGKLAISETWTPEPGSAKQGDVFRRTIAQTAQQTSGMALAPPPTTAPEGISVYVGKPTVDDKTQRGEFSGTRSDTITYMLKVAGTLTIPGIKYIWWNPKSEEFGTKTLPPVTFEVAAAPKPAPPPPPPPSRMRIVLIAFLCIALLGLVVWQFDRIQSWTMTVWQRLNPADRVAARHLIRACHRNDATAAEAAWADWQNTQPASYQPSAELFAAAAELHRMRYGQRGEGSAAWQGQALAQAFRKAIDSQSARRCDRQRSLPALNPRAVE</sequence>
<evidence type="ECO:0000313" key="5">
    <source>
        <dbReference type="Proteomes" id="UP000319557"/>
    </source>
</evidence>
<dbReference type="EMBL" id="CP036261">
    <property type="protein sequence ID" value="QDS91246.1"/>
    <property type="molecule type" value="Genomic_DNA"/>
</dbReference>
<protein>
    <recommendedName>
        <fullName evidence="3">DUF7939 domain-containing protein</fullName>
    </recommendedName>
</protein>
<dbReference type="KEGG" id="ruv:EC9_54700"/>
<evidence type="ECO:0000256" key="2">
    <source>
        <dbReference type="SAM" id="SignalP"/>
    </source>
</evidence>
<feature type="transmembrane region" description="Helical" evidence="1">
    <location>
        <begin position="290"/>
        <end position="308"/>
    </location>
</feature>
<evidence type="ECO:0000313" key="4">
    <source>
        <dbReference type="EMBL" id="QDS91246.1"/>
    </source>
</evidence>
<proteinExistence type="predicted"/>
<dbReference type="RefSeq" id="WP_145348915.1">
    <property type="nucleotide sequence ID" value="NZ_CP036261.1"/>
</dbReference>
<keyword evidence="1" id="KW-1133">Transmembrane helix</keyword>
<dbReference type="OrthoDB" id="265905at2"/>
<feature type="chain" id="PRO_5021716215" description="DUF7939 domain-containing protein" evidence="2">
    <location>
        <begin position="28"/>
        <end position="426"/>
    </location>
</feature>